<accession>A0A5C4NH80</accession>
<sequence>MPPPLKGLPVPSGRLARLTRLGGLAAGVAGGALAEGARQLARGQRPGLEQVLLTPGNLARVADRLAEMRGAAMKMGQFLSMDAGDLLPPELSDILARLRADAAPMPPRQLGAVLDAEWGAGWRGRFVDFDTRPLAAASIGQVHRARLRDGRDLAVKVQYPGIARSIDSDVDNVATLLRLSGLLPEGLDAGPLLAEAKRQLRDEADYAKEAAHLRRFAGLLAGDGAFRVPEVHADLSTPHVLAMSFEPGEPLESLAQAPQATRDEVAGRLVDLALRELFGWGWMQTDPNLANYRWDGRRVVLLDFGATREVPRPIADLYRGLLRAALARDRDGAEAALGAFGALDARTPEPLREEALALFDLAAREMLHEGPFDFGRSDLLARLRDRGMALALDRSGWRVPPAETLFVQRKLGGLYLLCSLLGARLDLRERLGPWIEGPAAT</sequence>
<dbReference type="OrthoDB" id="9795390at2"/>
<dbReference type="InterPro" id="IPR004147">
    <property type="entry name" value="ABC1_dom"/>
</dbReference>
<feature type="domain" description="ABC1 atypical kinase-like" evidence="5">
    <location>
        <begin position="98"/>
        <end position="333"/>
    </location>
</feature>
<dbReference type="Pfam" id="PF03109">
    <property type="entry name" value="ABC1"/>
    <property type="match status" value="1"/>
</dbReference>
<keyword evidence="7" id="KW-1185">Reference proteome</keyword>
<evidence type="ECO:0000256" key="4">
    <source>
        <dbReference type="ARBA" id="ARBA00022840"/>
    </source>
</evidence>
<comment type="similarity">
    <text evidence="1">Belongs to the protein kinase superfamily. ADCK protein kinase family.</text>
</comment>
<evidence type="ECO:0000313" key="7">
    <source>
        <dbReference type="Proteomes" id="UP000305709"/>
    </source>
</evidence>
<dbReference type="GO" id="GO:0006744">
    <property type="term" value="P:ubiquinone biosynthetic process"/>
    <property type="evidence" value="ECO:0007669"/>
    <property type="project" value="TreeGrafter"/>
</dbReference>
<evidence type="ECO:0000256" key="2">
    <source>
        <dbReference type="ARBA" id="ARBA00022679"/>
    </source>
</evidence>
<reference evidence="6 7" key="1">
    <citation type="submission" date="2019-06" db="EMBL/GenBank/DDBJ databases">
        <authorList>
            <person name="Jiang L."/>
        </authorList>
    </citation>
    <scope>NUCLEOTIDE SEQUENCE [LARGE SCALE GENOMIC DNA]</scope>
    <source>
        <strain evidence="6 7">YIM 48858</strain>
    </source>
</reference>
<keyword evidence="4" id="KW-0067">ATP-binding</keyword>
<keyword evidence="6" id="KW-0418">Kinase</keyword>
<proteinExistence type="inferred from homology"/>
<dbReference type="Proteomes" id="UP000305709">
    <property type="component" value="Unassembled WGS sequence"/>
</dbReference>
<comment type="caution">
    <text evidence="6">The sequence shown here is derived from an EMBL/GenBank/DDBJ whole genome shotgun (WGS) entry which is preliminary data.</text>
</comment>
<dbReference type="PANTHER" id="PTHR43851">
    <property type="match status" value="1"/>
</dbReference>
<evidence type="ECO:0000256" key="3">
    <source>
        <dbReference type="ARBA" id="ARBA00022741"/>
    </source>
</evidence>
<dbReference type="CDD" id="cd13970">
    <property type="entry name" value="ABC1_ADCK3"/>
    <property type="match status" value="1"/>
</dbReference>
<keyword evidence="2" id="KW-0808">Transferase</keyword>
<dbReference type="PANTHER" id="PTHR43851:SF3">
    <property type="entry name" value="COENZYME Q8"/>
    <property type="match status" value="1"/>
</dbReference>
<evidence type="ECO:0000259" key="5">
    <source>
        <dbReference type="Pfam" id="PF03109"/>
    </source>
</evidence>
<evidence type="ECO:0000256" key="1">
    <source>
        <dbReference type="ARBA" id="ARBA00009670"/>
    </source>
</evidence>
<dbReference type="InterPro" id="IPR011009">
    <property type="entry name" value="Kinase-like_dom_sf"/>
</dbReference>
<dbReference type="InterPro" id="IPR051409">
    <property type="entry name" value="Atypical_kinase_ADCK"/>
</dbReference>
<dbReference type="GO" id="GO:0016301">
    <property type="term" value="F:kinase activity"/>
    <property type="evidence" value="ECO:0007669"/>
    <property type="project" value="UniProtKB-KW"/>
</dbReference>
<protein>
    <submittedName>
        <fullName evidence="6">AarF/ABC1/UbiB kinase family protein</fullName>
    </submittedName>
</protein>
<name>A0A5C4NH80_9RHOB</name>
<organism evidence="6 7">
    <name type="scientific">Rubellimicrobium roseum</name>
    <dbReference type="NCBI Taxonomy" id="687525"/>
    <lineage>
        <taxon>Bacteria</taxon>
        <taxon>Pseudomonadati</taxon>
        <taxon>Pseudomonadota</taxon>
        <taxon>Alphaproteobacteria</taxon>
        <taxon>Rhodobacterales</taxon>
        <taxon>Roseobacteraceae</taxon>
        <taxon>Rubellimicrobium</taxon>
    </lineage>
</organism>
<dbReference type="InterPro" id="IPR034646">
    <property type="entry name" value="ADCK3_dom"/>
</dbReference>
<evidence type="ECO:0000313" key="6">
    <source>
        <dbReference type="EMBL" id="TNC74184.1"/>
    </source>
</evidence>
<dbReference type="AlphaFoldDB" id="A0A5C4NH80"/>
<gene>
    <name evidence="6" type="ORF">FHG71_03050</name>
</gene>
<dbReference type="GO" id="GO:0005524">
    <property type="term" value="F:ATP binding"/>
    <property type="evidence" value="ECO:0007669"/>
    <property type="project" value="UniProtKB-KW"/>
</dbReference>
<keyword evidence="3" id="KW-0547">Nucleotide-binding</keyword>
<dbReference type="EMBL" id="VDFV01000002">
    <property type="protein sequence ID" value="TNC74184.1"/>
    <property type="molecule type" value="Genomic_DNA"/>
</dbReference>
<dbReference type="RefSeq" id="WP_139080146.1">
    <property type="nucleotide sequence ID" value="NZ_VDFV01000002.1"/>
</dbReference>
<dbReference type="SUPFAM" id="SSF56112">
    <property type="entry name" value="Protein kinase-like (PK-like)"/>
    <property type="match status" value="1"/>
</dbReference>